<name>A0A6V7QA80_ANACO</name>
<proteinExistence type="predicted"/>
<sequence>MYTRLGEGDHTAHNGGVSMDGSDEGGVIAQPDSYAEYGHRAVCVLPHVNGGVVYEMQVDTPGSGSIFEVSRTEEEKSVYRLYVESGLGSDWTTRVQQEQGGDDGDGSDQGAVEPGGGRAAAAAGAGARGEELVADKPVDPGAVGEVVPVAVVQPALAAGGAPPLHARGGRDHPPRPPPPRQQVGHHRPPPLRPHRQRRQEPLELHPQAQALPSDDRHSAGAGAAAADRDEAAARPLKRASSVGPVLSSGLCFSPGSPAGSDLSDSSHHSHPAAAQLYRASTAPSASLHPIAAAADDPATSLTLSLPGSYQGDAAAAPAPAPPPPSAAAATESPSPSPSPFQFSSEFVSLMQEMIRDEVRSYMLGLENSGAAAKRIGVAKFD</sequence>
<feature type="region of interest" description="Disordered" evidence="1">
    <location>
        <begin position="303"/>
        <end position="340"/>
    </location>
</feature>
<dbReference type="AlphaFoldDB" id="A0A6V7QA80"/>
<organism evidence="2">
    <name type="scientific">Ananas comosus var. bracteatus</name>
    <name type="common">red pineapple</name>
    <dbReference type="NCBI Taxonomy" id="296719"/>
    <lineage>
        <taxon>Eukaryota</taxon>
        <taxon>Viridiplantae</taxon>
        <taxon>Streptophyta</taxon>
        <taxon>Embryophyta</taxon>
        <taxon>Tracheophyta</taxon>
        <taxon>Spermatophyta</taxon>
        <taxon>Magnoliopsida</taxon>
        <taxon>Liliopsida</taxon>
        <taxon>Poales</taxon>
        <taxon>Bromeliaceae</taxon>
        <taxon>Bromelioideae</taxon>
        <taxon>Ananas</taxon>
    </lineage>
</organism>
<accession>A0A6V7QA80</accession>
<dbReference type="EMBL" id="LR862134">
    <property type="protein sequence ID" value="CAD1840109.1"/>
    <property type="molecule type" value="Genomic_DNA"/>
</dbReference>
<feature type="compositionally biased region" description="Basic and acidic residues" evidence="1">
    <location>
        <begin position="1"/>
        <end position="12"/>
    </location>
</feature>
<gene>
    <name evidence="2" type="ORF">CB5_LOCUS23320</name>
</gene>
<protein>
    <submittedName>
        <fullName evidence="2">Uncharacterized protein</fullName>
    </submittedName>
</protein>
<feature type="region of interest" description="Disordered" evidence="1">
    <location>
        <begin position="159"/>
        <end position="251"/>
    </location>
</feature>
<feature type="compositionally biased region" description="Basic residues" evidence="1">
    <location>
        <begin position="183"/>
        <end position="197"/>
    </location>
</feature>
<feature type="region of interest" description="Disordered" evidence="1">
    <location>
        <begin position="90"/>
        <end position="124"/>
    </location>
</feature>
<feature type="region of interest" description="Disordered" evidence="1">
    <location>
        <begin position="1"/>
        <end position="25"/>
    </location>
</feature>
<evidence type="ECO:0000256" key="1">
    <source>
        <dbReference type="SAM" id="MobiDB-lite"/>
    </source>
</evidence>
<evidence type="ECO:0000313" key="2">
    <source>
        <dbReference type="EMBL" id="CAD1840109.1"/>
    </source>
</evidence>
<reference evidence="2" key="1">
    <citation type="submission" date="2020-07" db="EMBL/GenBank/DDBJ databases">
        <authorList>
            <person name="Lin J."/>
        </authorList>
    </citation>
    <scope>NUCLEOTIDE SEQUENCE</scope>
</reference>